<dbReference type="SUPFAM" id="SSF53218">
    <property type="entry name" value="Molybdenum cofactor biosynthesis proteins"/>
    <property type="match status" value="1"/>
</dbReference>
<accession>A0A1W1D360</accession>
<dbReference type="Gene3D" id="3.40.980.10">
    <property type="entry name" value="MoaB/Mog-like domain"/>
    <property type="match status" value="1"/>
</dbReference>
<organism evidence="2">
    <name type="scientific">hydrothermal vent metagenome</name>
    <dbReference type="NCBI Taxonomy" id="652676"/>
    <lineage>
        <taxon>unclassified sequences</taxon>
        <taxon>metagenomes</taxon>
        <taxon>ecological metagenomes</taxon>
    </lineage>
</organism>
<dbReference type="InterPro" id="IPR050101">
    <property type="entry name" value="CinA"/>
</dbReference>
<feature type="domain" description="MoaB/Mog" evidence="1">
    <location>
        <begin position="4"/>
        <end position="167"/>
    </location>
</feature>
<dbReference type="PANTHER" id="PTHR13939">
    <property type="entry name" value="NICOTINAMIDE-NUCLEOTIDE AMIDOHYDROLASE PNCC"/>
    <property type="match status" value="1"/>
</dbReference>
<dbReference type="InterPro" id="IPR036425">
    <property type="entry name" value="MoaB/Mog-like_dom_sf"/>
</dbReference>
<dbReference type="Pfam" id="PF00994">
    <property type="entry name" value="MoCF_biosynth"/>
    <property type="match status" value="1"/>
</dbReference>
<proteinExistence type="predicted"/>
<dbReference type="PANTHER" id="PTHR13939:SF0">
    <property type="entry name" value="NMN AMIDOHYDROLASE-LIKE PROTEIN YFAY"/>
    <property type="match status" value="1"/>
</dbReference>
<reference evidence="2" key="1">
    <citation type="submission" date="2016-10" db="EMBL/GenBank/DDBJ databases">
        <authorList>
            <person name="de Groot N.N."/>
        </authorList>
    </citation>
    <scope>NUCLEOTIDE SEQUENCE</scope>
</reference>
<dbReference type="EMBL" id="FPHP01000015">
    <property type="protein sequence ID" value="SFV75081.1"/>
    <property type="molecule type" value="Genomic_DNA"/>
</dbReference>
<dbReference type="AlphaFoldDB" id="A0A1W1D360"/>
<name>A0A1W1D360_9ZZZZ</name>
<dbReference type="CDD" id="cd00885">
    <property type="entry name" value="cinA"/>
    <property type="match status" value="1"/>
</dbReference>
<dbReference type="InterPro" id="IPR001453">
    <property type="entry name" value="MoaB/Mog_dom"/>
</dbReference>
<evidence type="ECO:0000259" key="1">
    <source>
        <dbReference type="SMART" id="SM00852"/>
    </source>
</evidence>
<sequence>MNFYALIIGTEILNGRREDKHFSFLKNELAKYNHELFATFIIKDDKELIQNSFELIKKDKQSVLFSFGGIGSTPDDLTREIAAKVFTNQGVVRHKQFEQDIIDRFQEEAYPHRIHMADIPKGASLIHNPINNMSGFSLEDRFFFLPGFPQMAHPMVQNIIQKYFSTKKEKFRSSFIANTSEAKLIDIMNKIPPSIELSSLPMIEDGKISVEISLSGENKNEIKKAMELFYQELQKQNISFEKK</sequence>
<protein>
    <submittedName>
        <fullName evidence="2">Molybdenum cofactor biosynthesis protein MoaB</fullName>
    </submittedName>
</protein>
<gene>
    <name evidence="2" type="ORF">MNB_SM-3-757</name>
</gene>
<dbReference type="SMART" id="SM00852">
    <property type="entry name" value="MoCF_biosynth"/>
    <property type="match status" value="1"/>
</dbReference>
<evidence type="ECO:0000313" key="2">
    <source>
        <dbReference type="EMBL" id="SFV75081.1"/>
    </source>
</evidence>